<evidence type="ECO:0000256" key="1">
    <source>
        <dbReference type="ARBA" id="ARBA00007718"/>
    </source>
</evidence>
<dbReference type="InParanoid" id="A0A1B1YRY5"/>
<keyword evidence="3 9" id="KW-0479">Metal-binding</keyword>
<feature type="binding site" evidence="9">
    <location>
        <position position="198"/>
    </location>
    <ligand>
        <name>Fe(2+)</name>
        <dbReference type="ChEBI" id="CHEBI:29033"/>
    </ligand>
</feature>
<dbReference type="AlphaFoldDB" id="A0A1B1YRY5"/>
<evidence type="ECO:0000256" key="6">
    <source>
        <dbReference type="ARBA" id="ARBA00023239"/>
    </source>
</evidence>
<keyword evidence="12" id="KW-1185">Reference proteome</keyword>
<proteinExistence type="inferred from homology"/>
<dbReference type="EC" id="4.98.1.1" evidence="9 10"/>
<sequence length="329" mass="35520">MVGARVNPRSGVLLVNLGSPAAPTPAAVRRYLKQFLSDRRVVNLPPLLWQPILRGIVLTTRPRRSARLYKSVWTAEGAPLVVNTRRQAAGLATRLTGQGVAVAFAMSYGAPSLAQGLAQLAGCERVLVLPMFPQHSASTQGAVFDALAAALRPAMRLPTLRFVADFHDHPGYIDALAASVRAHWAVHGRGDRLLMSFHGLPQRNVDRGDPYAGQCARTARLLADALDLKDDQWQLAYQSRFGKARWLEPATDATLRAWGAQGLARVDVVCPGFVADCLETLEEIASGGQRIFQAAGGGQFRYIASLNDSPAWLDALADLLRAQLAGDCQ</sequence>
<dbReference type="OrthoDB" id="9809741at2"/>
<reference evidence="12" key="1">
    <citation type="submission" date="2016-03" db="EMBL/GenBank/DDBJ databases">
        <title>Complete genome sequence of Solimmundus cernigliae, representing a novel lineage of polycyclic aromatic hydrocarbon degraders within the Gammaproteobacteria.</title>
        <authorList>
            <person name="Singleton D.R."/>
            <person name="Dickey A.N."/>
            <person name="Scholl E.H."/>
            <person name="Wright F.A."/>
            <person name="Aitken M.D."/>
        </authorList>
    </citation>
    <scope>NUCLEOTIDE SEQUENCE [LARGE SCALE GENOMIC DNA]</scope>
    <source>
        <strain evidence="12">TR3.2</strain>
    </source>
</reference>
<dbReference type="Gene3D" id="3.40.50.1400">
    <property type="match status" value="2"/>
</dbReference>
<dbReference type="PANTHER" id="PTHR11108">
    <property type="entry name" value="FERROCHELATASE"/>
    <property type="match status" value="1"/>
</dbReference>
<comment type="function">
    <text evidence="9 10">Catalyzes the ferrous insertion into protoporphyrin IX.</text>
</comment>
<name>A0A1B1YRY5_9GAMM</name>
<evidence type="ECO:0000256" key="2">
    <source>
        <dbReference type="ARBA" id="ARBA00022490"/>
    </source>
</evidence>
<dbReference type="PANTHER" id="PTHR11108:SF1">
    <property type="entry name" value="FERROCHELATASE, MITOCHONDRIAL"/>
    <property type="match status" value="1"/>
</dbReference>
<evidence type="ECO:0000256" key="10">
    <source>
        <dbReference type="RuleBase" id="RU000607"/>
    </source>
</evidence>
<feature type="binding site" evidence="9">
    <location>
        <position position="279"/>
    </location>
    <ligand>
        <name>Fe(2+)</name>
        <dbReference type="ChEBI" id="CHEBI:29033"/>
    </ligand>
</feature>
<dbReference type="SUPFAM" id="SSF53800">
    <property type="entry name" value="Chelatase"/>
    <property type="match status" value="1"/>
</dbReference>
<comment type="pathway">
    <text evidence="9 10">Porphyrin-containing compound metabolism; protoheme biosynthesis; protoheme from protoporphyrin-IX: step 1/1.</text>
</comment>
<evidence type="ECO:0000313" key="12">
    <source>
        <dbReference type="Proteomes" id="UP000092952"/>
    </source>
</evidence>
<dbReference type="GO" id="GO:0046872">
    <property type="term" value="F:metal ion binding"/>
    <property type="evidence" value="ECO:0007669"/>
    <property type="project" value="UniProtKB-KW"/>
</dbReference>
<dbReference type="UniPathway" id="UPA00252">
    <property type="reaction ID" value="UER00325"/>
</dbReference>
<dbReference type="InterPro" id="IPR019772">
    <property type="entry name" value="Ferrochelatase_AS"/>
</dbReference>
<evidence type="ECO:0000256" key="9">
    <source>
        <dbReference type="HAMAP-Rule" id="MF_00323"/>
    </source>
</evidence>
<evidence type="ECO:0000256" key="4">
    <source>
        <dbReference type="ARBA" id="ARBA00023004"/>
    </source>
</evidence>
<evidence type="ECO:0000256" key="8">
    <source>
        <dbReference type="ARBA" id="ARBA00024536"/>
    </source>
</evidence>
<dbReference type="Pfam" id="PF00762">
    <property type="entry name" value="Ferrochelatase"/>
    <property type="match status" value="1"/>
</dbReference>
<evidence type="ECO:0000313" key="11">
    <source>
        <dbReference type="EMBL" id="ANX03568.1"/>
    </source>
</evidence>
<keyword evidence="5 9" id="KW-0350">Heme biosynthesis</keyword>
<gene>
    <name evidence="9 11" type="primary">hemH</name>
    <name evidence="11" type="ORF">PG2T_04745</name>
</gene>
<dbReference type="GO" id="GO:0006783">
    <property type="term" value="P:heme biosynthetic process"/>
    <property type="evidence" value="ECO:0007669"/>
    <property type="project" value="UniProtKB-UniRule"/>
</dbReference>
<dbReference type="PROSITE" id="PS00534">
    <property type="entry name" value="FERROCHELATASE"/>
    <property type="match status" value="1"/>
</dbReference>
<evidence type="ECO:0000256" key="7">
    <source>
        <dbReference type="ARBA" id="ARBA00023244"/>
    </source>
</evidence>
<dbReference type="FunCoup" id="A0A1B1YRY5">
    <property type="interactions" value="475"/>
</dbReference>
<comment type="subcellular location">
    <subcellularLocation>
        <location evidence="9 10">Cytoplasm</location>
    </subcellularLocation>
</comment>
<dbReference type="NCBIfam" id="TIGR00109">
    <property type="entry name" value="hemH"/>
    <property type="match status" value="1"/>
</dbReference>
<dbReference type="GO" id="GO:0005737">
    <property type="term" value="C:cytoplasm"/>
    <property type="evidence" value="ECO:0007669"/>
    <property type="project" value="UniProtKB-SubCell"/>
</dbReference>
<dbReference type="CDD" id="cd00419">
    <property type="entry name" value="Ferrochelatase_C"/>
    <property type="match status" value="1"/>
</dbReference>
<dbReference type="InterPro" id="IPR033644">
    <property type="entry name" value="Ferrochelatase_C"/>
</dbReference>
<dbReference type="CDD" id="cd03411">
    <property type="entry name" value="Ferrochelatase_N"/>
    <property type="match status" value="1"/>
</dbReference>
<organism evidence="11 12">
    <name type="scientific">Immundisolibacter cernigliae</name>
    <dbReference type="NCBI Taxonomy" id="1810504"/>
    <lineage>
        <taxon>Bacteria</taxon>
        <taxon>Pseudomonadati</taxon>
        <taxon>Pseudomonadota</taxon>
        <taxon>Gammaproteobacteria</taxon>
        <taxon>Immundisolibacterales</taxon>
        <taxon>Immundisolibacteraceae</taxon>
        <taxon>Immundisolibacter</taxon>
    </lineage>
</organism>
<keyword evidence="2 9" id="KW-0963">Cytoplasm</keyword>
<comment type="similarity">
    <text evidence="1 9 10">Belongs to the ferrochelatase family.</text>
</comment>
<keyword evidence="4 9" id="KW-0408">Iron</keyword>
<dbReference type="GO" id="GO:0004325">
    <property type="term" value="F:ferrochelatase activity"/>
    <property type="evidence" value="ECO:0007669"/>
    <property type="project" value="UniProtKB-UniRule"/>
</dbReference>
<dbReference type="InterPro" id="IPR001015">
    <property type="entry name" value="Ferrochelatase"/>
</dbReference>
<dbReference type="STRING" id="1810504.PG2T_04745"/>
<evidence type="ECO:0000256" key="5">
    <source>
        <dbReference type="ARBA" id="ARBA00023133"/>
    </source>
</evidence>
<keyword evidence="7 9" id="KW-0627">Porphyrin biosynthesis</keyword>
<dbReference type="InterPro" id="IPR033659">
    <property type="entry name" value="Ferrochelatase_N"/>
</dbReference>
<accession>A0A1B1YRY5</accession>
<dbReference type="HAMAP" id="MF_00323">
    <property type="entry name" value="Ferrochelatase"/>
    <property type="match status" value="1"/>
</dbReference>
<keyword evidence="6 9" id="KW-0456">Lyase</keyword>
<evidence type="ECO:0000256" key="3">
    <source>
        <dbReference type="ARBA" id="ARBA00022723"/>
    </source>
</evidence>
<comment type="catalytic activity">
    <reaction evidence="8">
        <text>Fe-coproporphyrin III + 2 H(+) = coproporphyrin III + Fe(2+)</text>
        <dbReference type="Rhea" id="RHEA:49572"/>
        <dbReference type="ChEBI" id="CHEBI:15378"/>
        <dbReference type="ChEBI" id="CHEBI:29033"/>
        <dbReference type="ChEBI" id="CHEBI:68438"/>
        <dbReference type="ChEBI" id="CHEBI:131725"/>
        <dbReference type="EC" id="4.99.1.9"/>
    </reaction>
    <physiologicalReaction direction="right-to-left" evidence="8">
        <dbReference type="Rhea" id="RHEA:49574"/>
    </physiologicalReaction>
</comment>
<protein>
    <recommendedName>
        <fullName evidence="9 10">Ferrochelatase</fullName>
        <ecNumber evidence="9 10">4.98.1.1</ecNumber>
    </recommendedName>
    <alternativeName>
        <fullName evidence="9">Heme synthase</fullName>
    </alternativeName>
    <alternativeName>
        <fullName evidence="9">Protoheme ferro-lyase</fullName>
    </alternativeName>
</protein>
<dbReference type="FunFam" id="3.40.50.1400:FF:000002">
    <property type="entry name" value="Ferrochelatase"/>
    <property type="match status" value="1"/>
</dbReference>
<comment type="catalytic activity">
    <reaction evidence="9 10">
        <text>heme b + 2 H(+) = protoporphyrin IX + Fe(2+)</text>
        <dbReference type="Rhea" id="RHEA:22584"/>
        <dbReference type="ChEBI" id="CHEBI:15378"/>
        <dbReference type="ChEBI" id="CHEBI:29033"/>
        <dbReference type="ChEBI" id="CHEBI:57306"/>
        <dbReference type="ChEBI" id="CHEBI:60344"/>
        <dbReference type="EC" id="4.98.1.1"/>
    </reaction>
</comment>
<dbReference type="Proteomes" id="UP000092952">
    <property type="component" value="Chromosome"/>
</dbReference>
<dbReference type="EMBL" id="CP014671">
    <property type="protein sequence ID" value="ANX03568.1"/>
    <property type="molecule type" value="Genomic_DNA"/>
</dbReference>
<dbReference type="KEGG" id="gbi:PG2T_04745"/>